<reference evidence="1" key="1">
    <citation type="submission" date="2016-03" db="EMBL/GenBank/DDBJ databases">
        <authorList>
            <person name="Ploux O."/>
        </authorList>
    </citation>
    <scope>NUCLEOTIDE SEQUENCE</scope>
    <source>
        <strain evidence="1">UC1</strain>
    </source>
</reference>
<dbReference type="AlphaFoldDB" id="A0A1Y5P7C1"/>
<organism evidence="1">
    <name type="scientific">uncultured Microbacterium sp</name>
    <dbReference type="NCBI Taxonomy" id="191216"/>
    <lineage>
        <taxon>Bacteria</taxon>
        <taxon>Bacillati</taxon>
        <taxon>Actinomycetota</taxon>
        <taxon>Actinomycetes</taxon>
        <taxon>Micrococcales</taxon>
        <taxon>Microbacteriaceae</taxon>
        <taxon>Microbacterium</taxon>
        <taxon>environmental samples</taxon>
    </lineage>
</organism>
<proteinExistence type="predicted"/>
<name>A0A1Y5P7C1_9MICO</name>
<dbReference type="EMBL" id="FLQR01000011">
    <property type="protein sequence ID" value="SBS74604.1"/>
    <property type="molecule type" value="Genomic_DNA"/>
</dbReference>
<evidence type="ECO:0000313" key="1">
    <source>
        <dbReference type="EMBL" id="SBS74604.1"/>
    </source>
</evidence>
<accession>A0A1Y5P7C1</accession>
<gene>
    <name evidence="1" type="ORF">MIPYR_70017</name>
</gene>
<sequence>MARARPARSRPARARLSAVSHVARVSVASTRVSCDIPDRYVTEGAAKHRRTRMSCDTRRLLPTNRERPGAYGSAQR</sequence>
<protein>
    <submittedName>
        <fullName evidence="1">Uncharacterized protein</fullName>
    </submittedName>
</protein>